<evidence type="ECO:0000256" key="1">
    <source>
        <dbReference type="ARBA" id="ARBA00022999"/>
    </source>
</evidence>
<dbReference type="KEGG" id="lww:102741762"/>
<dbReference type="PANTHER" id="PTHR14388">
    <property type="entry name" value="T CELL-SPECIFIC ADAPTER PROTEIN TSAD"/>
    <property type="match status" value="1"/>
</dbReference>
<evidence type="ECO:0000313" key="4">
    <source>
        <dbReference type="RefSeq" id="XP_030877296.1"/>
    </source>
</evidence>
<proteinExistence type="predicted"/>
<accession>A0A7F8Q7T9</accession>
<dbReference type="InterPro" id="IPR036860">
    <property type="entry name" value="SH2_dom_sf"/>
</dbReference>
<feature type="region of interest" description="Disordered" evidence="2">
    <location>
        <begin position="176"/>
        <end position="379"/>
    </location>
</feature>
<dbReference type="Gene3D" id="3.30.505.10">
    <property type="entry name" value="SH2 domain"/>
    <property type="match status" value="1"/>
</dbReference>
<feature type="compositionally biased region" description="Low complexity" evidence="2">
    <location>
        <begin position="306"/>
        <end position="315"/>
    </location>
</feature>
<feature type="compositionally biased region" description="Basic and acidic residues" evidence="2">
    <location>
        <begin position="354"/>
        <end position="379"/>
    </location>
</feature>
<dbReference type="RefSeq" id="XP_030877296.1">
    <property type="nucleotide sequence ID" value="XM_031021436.1"/>
</dbReference>
<protein>
    <submittedName>
        <fullName evidence="4 5">SH2 domain-containing protein 7 isoform X1</fullName>
    </submittedName>
</protein>
<dbReference type="OrthoDB" id="6108017at2759"/>
<keyword evidence="1" id="KW-0727">SH2 domain</keyword>
<feature type="region of interest" description="Disordered" evidence="2">
    <location>
        <begin position="133"/>
        <end position="160"/>
    </location>
</feature>
<feature type="compositionally biased region" description="Polar residues" evidence="2">
    <location>
        <begin position="148"/>
        <end position="160"/>
    </location>
</feature>
<dbReference type="GeneID" id="102741762"/>
<sequence length="379" mass="40620">MLVFCSPWTFGGSDRCRHFVINQQRDRRYLVSGDTCSHSTLADLVRHYQEVQFEPFGEILSAACPRLEDNDLYDAISLGLQHTSLGLENPPASASLLVAPDKATSPWPCLKPQVPFLHTKKSLDASSCSFSEEAVPVRVPPLPERSASPPNESFGSSSNSIYSDLRKVNQARLGLGAEASGRPGPAPADSQPSSPGKEPQRTLSAGGQNRPDGPGPALSGVSPEQGPTVPPMPWGHLLPPASEALGSSAAPWSQESLKLSHRAQPCSQGSSADTFEFLQTAGPPSEPRDVPDQEDSAYAQVPVCRGGPARPSGPGTSPPSSKPPGPTDYSYERLSGAPELPEPRNTYEQTPAARSKETGRTHKPDKFRRIFFTDKKHKS</sequence>
<name>A0A7F8Q7T9_LEPWE</name>
<evidence type="ECO:0000313" key="5">
    <source>
        <dbReference type="RefSeq" id="XP_030877297.1"/>
    </source>
</evidence>
<keyword evidence="3" id="KW-1185">Reference proteome</keyword>
<dbReference type="CTD" id="646892"/>
<reference evidence="4 5" key="1">
    <citation type="submission" date="2025-04" db="UniProtKB">
        <authorList>
            <consortium name="RefSeq"/>
        </authorList>
    </citation>
    <scope>IDENTIFICATION</scope>
    <source>
        <tissue evidence="4 5">Liver</tissue>
    </source>
</reference>
<dbReference type="RefSeq" id="XP_030877297.1">
    <property type="nucleotide sequence ID" value="XM_031021437.1"/>
</dbReference>
<evidence type="ECO:0000313" key="3">
    <source>
        <dbReference type="Proteomes" id="UP000245341"/>
    </source>
</evidence>
<dbReference type="SUPFAM" id="SSF55550">
    <property type="entry name" value="SH2 domain"/>
    <property type="match status" value="1"/>
</dbReference>
<dbReference type="PANTHER" id="PTHR14388:SF6">
    <property type="entry name" value="SH2 DOMAIN-CONTAINING PROTEIN 7"/>
    <property type="match status" value="1"/>
</dbReference>
<evidence type="ECO:0000256" key="2">
    <source>
        <dbReference type="SAM" id="MobiDB-lite"/>
    </source>
</evidence>
<gene>
    <name evidence="4 5" type="primary">SH2D7</name>
</gene>
<dbReference type="Proteomes" id="UP000245341">
    <property type="component" value="Unplaced"/>
</dbReference>
<feature type="compositionally biased region" description="Pro residues" evidence="2">
    <location>
        <begin position="316"/>
        <end position="326"/>
    </location>
</feature>
<dbReference type="GO" id="GO:0005737">
    <property type="term" value="C:cytoplasm"/>
    <property type="evidence" value="ECO:0007669"/>
    <property type="project" value="TreeGrafter"/>
</dbReference>
<dbReference type="AlphaFoldDB" id="A0A7F8Q7T9"/>
<organism evidence="3 5">
    <name type="scientific">Leptonychotes weddellii</name>
    <name type="common">Weddell seal</name>
    <name type="synonym">Otaria weddellii</name>
    <dbReference type="NCBI Taxonomy" id="9713"/>
    <lineage>
        <taxon>Eukaryota</taxon>
        <taxon>Metazoa</taxon>
        <taxon>Chordata</taxon>
        <taxon>Craniata</taxon>
        <taxon>Vertebrata</taxon>
        <taxon>Euteleostomi</taxon>
        <taxon>Mammalia</taxon>
        <taxon>Eutheria</taxon>
        <taxon>Laurasiatheria</taxon>
        <taxon>Carnivora</taxon>
        <taxon>Caniformia</taxon>
        <taxon>Pinnipedia</taxon>
        <taxon>Phocidae</taxon>
        <taxon>Monachinae</taxon>
        <taxon>Lobodontini</taxon>
        <taxon>Leptonychotes</taxon>
    </lineage>
</organism>